<dbReference type="Proteomes" id="UP000613075">
    <property type="component" value="Unassembled WGS sequence"/>
</dbReference>
<proteinExistence type="predicted"/>
<keyword evidence="2" id="KW-1185">Reference proteome</keyword>
<name>A0ABR9SKW2_9PSED</name>
<evidence type="ECO:0000313" key="1">
    <source>
        <dbReference type="EMBL" id="MBE8589462.1"/>
    </source>
</evidence>
<evidence type="ECO:0000313" key="2">
    <source>
        <dbReference type="Proteomes" id="UP000613075"/>
    </source>
</evidence>
<dbReference type="RefSeq" id="WP_193864017.1">
    <property type="nucleotide sequence ID" value="NZ_JADDUM010000001.1"/>
</dbReference>
<accession>A0ABR9SKW2</accession>
<reference evidence="1 2" key="1">
    <citation type="submission" date="2020-10" db="EMBL/GenBank/DDBJ databases">
        <title>The draft genomes of Cyclamen pathogen Pseudomonas sp.</title>
        <authorList>
            <person name="Fujikawa T."/>
            <person name="Sawada H."/>
        </authorList>
    </citation>
    <scope>NUCLEOTIDE SEQUENCE [LARGE SCALE GENOMIC DNA]</scope>
    <source>
        <strain evidence="1 2">MAFF 301449</strain>
    </source>
</reference>
<gene>
    <name evidence="1" type="ORF">IQK56_00060</name>
</gene>
<comment type="caution">
    <text evidence="1">The sequence shown here is derived from an EMBL/GenBank/DDBJ whole genome shotgun (WGS) entry which is preliminary data.</text>
</comment>
<organism evidence="1 2">
    <name type="scientific">Pseudomonas cyclaminis</name>
    <dbReference type="NCBI Taxonomy" id="2781239"/>
    <lineage>
        <taxon>Bacteria</taxon>
        <taxon>Pseudomonadati</taxon>
        <taxon>Pseudomonadota</taxon>
        <taxon>Gammaproteobacteria</taxon>
        <taxon>Pseudomonadales</taxon>
        <taxon>Pseudomonadaceae</taxon>
        <taxon>Pseudomonas</taxon>
    </lineage>
</organism>
<dbReference type="EMBL" id="JADDUM010000001">
    <property type="protein sequence ID" value="MBE8589462.1"/>
    <property type="molecule type" value="Genomic_DNA"/>
</dbReference>
<sequence>MKTAYINELGVRPWTDADCISNSEFTTTTLIDHNFPDLWKTWCSVVEHLSETWYFKREWKVIRGQKPNSKTEEYLSRKYLTSQLKSGDLLQKSEKSNTYSMIKNRPNNPIKINNLALEGSSSVFLILEKTKSEIETLWKSMLIFEKNITAKNISYFLDSNDSLLLCRFYEEETHAAMQFIYPTKFKSEISSALKKNKIQKIDIQDSYNFIHHKL</sequence>
<protein>
    <submittedName>
        <fullName evidence="1">Uncharacterized protein</fullName>
    </submittedName>
</protein>